<organism evidence="1 2">
    <name type="scientific">Heliorestis convoluta</name>
    <dbReference type="NCBI Taxonomy" id="356322"/>
    <lineage>
        <taxon>Bacteria</taxon>
        <taxon>Bacillati</taxon>
        <taxon>Bacillota</taxon>
        <taxon>Clostridia</taxon>
        <taxon>Eubacteriales</taxon>
        <taxon>Heliobacteriaceae</taxon>
        <taxon>Heliorestis</taxon>
    </lineage>
</organism>
<dbReference type="KEGG" id="hcv:FTV88_2346"/>
<dbReference type="Proteomes" id="UP000366051">
    <property type="component" value="Chromosome"/>
</dbReference>
<dbReference type="Gene3D" id="2.40.50.580">
    <property type="match status" value="1"/>
</dbReference>
<evidence type="ECO:0000313" key="1">
    <source>
        <dbReference type="EMBL" id="QGG48444.1"/>
    </source>
</evidence>
<proteinExistence type="predicted"/>
<sequence>MASSFFEGVITGTFIDRPNRFIVHCLVEGKKKRAYLQSWAALGAFVSPSNSLSHPKPRWPKDRVYGCCGGARRAAYYASYPCNQQSCSTPS</sequence>
<gene>
    <name evidence="1" type="ORF">FTV88_2346</name>
</gene>
<dbReference type="AlphaFoldDB" id="A0A5Q2MZM9"/>
<evidence type="ECO:0000313" key="2">
    <source>
        <dbReference type="Proteomes" id="UP000366051"/>
    </source>
</evidence>
<name>A0A5Q2MZM9_9FIRM</name>
<keyword evidence="2" id="KW-1185">Reference proteome</keyword>
<reference evidence="2" key="1">
    <citation type="submission" date="2019-11" db="EMBL/GenBank/DDBJ databases">
        <title>Genome sequence of Heliorestis convoluta strain HH, an alkaliphilic and minimalistic phototrophic bacterium from a soda lake in Egypt.</title>
        <authorList>
            <person name="Dewey E.D."/>
            <person name="Stokes L.M."/>
            <person name="Burchell B.M."/>
            <person name="Shaffer K.N."/>
            <person name="Huntington A.M."/>
            <person name="Baker J.M."/>
            <person name="Nadendla S."/>
            <person name="Giglio M.G."/>
            <person name="Touchman J.W."/>
            <person name="Blankenship R.E."/>
            <person name="Madigan M.T."/>
            <person name="Sattley W.M."/>
        </authorList>
    </citation>
    <scope>NUCLEOTIDE SEQUENCE [LARGE SCALE GENOMIC DNA]</scope>
    <source>
        <strain evidence="2">HH</strain>
    </source>
</reference>
<protein>
    <submittedName>
        <fullName evidence="1">Sugar fermentation stimulation protein A</fullName>
    </submittedName>
</protein>
<accession>A0A5Q2MZM9</accession>
<dbReference type="EMBL" id="CP045875">
    <property type="protein sequence ID" value="QGG48444.1"/>
    <property type="molecule type" value="Genomic_DNA"/>
</dbReference>